<dbReference type="SUPFAM" id="SSF47473">
    <property type="entry name" value="EF-hand"/>
    <property type="match status" value="1"/>
</dbReference>
<dbReference type="Pfam" id="PF13499">
    <property type="entry name" value="EF-hand_7"/>
    <property type="match status" value="1"/>
</dbReference>
<name>F2UPZ9_SALR5</name>
<feature type="compositionally biased region" description="Polar residues" evidence="2">
    <location>
        <begin position="124"/>
        <end position="141"/>
    </location>
</feature>
<evidence type="ECO:0000313" key="4">
    <source>
        <dbReference type="EMBL" id="EGD79829.1"/>
    </source>
</evidence>
<dbReference type="Proteomes" id="UP000007799">
    <property type="component" value="Unassembled WGS sequence"/>
</dbReference>
<evidence type="ECO:0000313" key="5">
    <source>
        <dbReference type="Proteomes" id="UP000007799"/>
    </source>
</evidence>
<feature type="region of interest" description="Disordered" evidence="2">
    <location>
        <begin position="81"/>
        <end position="180"/>
    </location>
</feature>
<dbReference type="Gene3D" id="1.10.238.10">
    <property type="entry name" value="EF-hand"/>
    <property type="match status" value="1"/>
</dbReference>
<dbReference type="SMART" id="SM00054">
    <property type="entry name" value="EFh"/>
    <property type="match status" value="2"/>
</dbReference>
<dbReference type="PROSITE" id="PS50222">
    <property type="entry name" value="EF_HAND_2"/>
    <property type="match status" value="2"/>
</dbReference>
<reference evidence="4" key="1">
    <citation type="submission" date="2009-08" db="EMBL/GenBank/DDBJ databases">
        <title>Annotation of Salpingoeca rosetta.</title>
        <authorList>
            <consortium name="The Broad Institute Genome Sequencing Platform"/>
            <person name="Russ C."/>
            <person name="Cuomo C."/>
            <person name="Burger G."/>
            <person name="Gray M.W."/>
            <person name="Holland P.W.H."/>
            <person name="King N."/>
            <person name="Lang F.B.F."/>
            <person name="Roger A.J."/>
            <person name="Ruiz-Trillo I."/>
            <person name="Young S.K."/>
            <person name="Zeng Q."/>
            <person name="Gargeya S."/>
            <person name="Alvarado L."/>
            <person name="Berlin A."/>
            <person name="Chapman S.B."/>
            <person name="Chen Z."/>
            <person name="Freedman E."/>
            <person name="Gellesch M."/>
            <person name="Goldberg J."/>
            <person name="Griggs A."/>
            <person name="Gujja S."/>
            <person name="Heilman E."/>
            <person name="Heiman D."/>
            <person name="Howarth C."/>
            <person name="Mehta T."/>
            <person name="Neiman D."/>
            <person name="Pearson M."/>
            <person name="Roberts A."/>
            <person name="Saif S."/>
            <person name="Shea T."/>
            <person name="Shenoy N."/>
            <person name="Sisk P."/>
            <person name="Stolte C."/>
            <person name="Sykes S."/>
            <person name="White J."/>
            <person name="Yandava C."/>
            <person name="Haas B."/>
            <person name="Nusbaum C."/>
            <person name="Birren B."/>
        </authorList>
    </citation>
    <scope>NUCLEOTIDE SEQUENCE [LARGE SCALE GENOMIC DNA]</scope>
    <source>
        <strain evidence="4">ATCC 50818</strain>
    </source>
</reference>
<dbReference type="PROSITE" id="PS00018">
    <property type="entry name" value="EF_HAND_1"/>
    <property type="match status" value="1"/>
</dbReference>
<dbReference type="GeneID" id="16069316"/>
<accession>F2UPZ9</accession>
<proteinExistence type="predicted"/>
<dbReference type="InterPro" id="IPR011992">
    <property type="entry name" value="EF-hand-dom_pair"/>
</dbReference>
<feature type="compositionally biased region" description="Polar residues" evidence="2">
    <location>
        <begin position="98"/>
        <end position="108"/>
    </location>
</feature>
<feature type="domain" description="EF-hand" evidence="3">
    <location>
        <begin position="7"/>
        <end position="42"/>
    </location>
</feature>
<gene>
    <name evidence="4" type="ORF">PTSG_10812</name>
</gene>
<dbReference type="InParanoid" id="F2UPZ9"/>
<sequence length="229" mass="25173">MTMDHKQAAAKAREILVAADADGNGWLSKNELKKLVHKDAGLQKLLHYGENFHWKTFWNELDADHDGRIVFDELERYIEGLHQPDGGKPQPAGRGPNGTKSSNKNMTKQDAAKEPPAAKKPKTQEGTATVAPQNGNGNTAKVSYAKVAARHPTPPTQRKEKPAQAAKSATKPRRTRASGSTQMIRFAVTRERAPITETKGPVRVSDSHFALTVVAVTATMLFCRHFYKV</sequence>
<keyword evidence="1" id="KW-0106">Calcium</keyword>
<dbReference type="AlphaFoldDB" id="F2UPZ9"/>
<organism evidence="5">
    <name type="scientific">Salpingoeca rosetta (strain ATCC 50818 / BSB-021)</name>
    <dbReference type="NCBI Taxonomy" id="946362"/>
    <lineage>
        <taxon>Eukaryota</taxon>
        <taxon>Choanoflagellata</taxon>
        <taxon>Craspedida</taxon>
        <taxon>Salpingoecidae</taxon>
        <taxon>Salpingoeca</taxon>
    </lineage>
</organism>
<dbReference type="OrthoDB" id="26525at2759"/>
<evidence type="ECO:0000256" key="2">
    <source>
        <dbReference type="SAM" id="MobiDB-lite"/>
    </source>
</evidence>
<dbReference type="EMBL" id="GL832988">
    <property type="protein sequence ID" value="EGD79829.1"/>
    <property type="molecule type" value="Genomic_DNA"/>
</dbReference>
<evidence type="ECO:0000256" key="1">
    <source>
        <dbReference type="ARBA" id="ARBA00022837"/>
    </source>
</evidence>
<dbReference type="InterPro" id="IPR018247">
    <property type="entry name" value="EF_Hand_1_Ca_BS"/>
</dbReference>
<evidence type="ECO:0000259" key="3">
    <source>
        <dbReference type="PROSITE" id="PS50222"/>
    </source>
</evidence>
<dbReference type="KEGG" id="sre:PTSG_10812"/>
<feature type="domain" description="EF-hand" evidence="3">
    <location>
        <begin position="49"/>
        <end position="84"/>
    </location>
</feature>
<dbReference type="GO" id="GO:0005509">
    <property type="term" value="F:calcium ion binding"/>
    <property type="evidence" value="ECO:0007669"/>
    <property type="project" value="InterPro"/>
</dbReference>
<protein>
    <recommendedName>
        <fullName evidence="3">EF-hand domain-containing protein</fullName>
    </recommendedName>
</protein>
<dbReference type="RefSeq" id="XP_004988777.1">
    <property type="nucleotide sequence ID" value="XM_004988720.1"/>
</dbReference>
<dbReference type="InterPro" id="IPR002048">
    <property type="entry name" value="EF_hand_dom"/>
</dbReference>
<keyword evidence="5" id="KW-1185">Reference proteome</keyword>